<dbReference type="SUPFAM" id="SSF52279">
    <property type="entry name" value="Beta-D-glucan exohydrolase, C-terminal domain"/>
    <property type="match status" value="1"/>
</dbReference>
<comment type="pathway">
    <text evidence="3 13">Glycan metabolism; cellulose degradation.</text>
</comment>
<feature type="domain" description="Fibronectin type III-like" evidence="16">
    <location>
        <begin position="691"/>
        <end position="757"/>
    </location>
</feature>
<evidence type="ECO:0000256" key="7">
    <source>
        <dbReference type="ARBA" id="ARBA00022801"/>
    </source>
</evidence>
<dbReference type="Pfam" id="PF14310">
    <property type="entry name" value="Fn3-like"/>
    <property type="match status" value="1"/>
</dbReference>
<reference evidence="17 18" key="1">
    <citation type="journal article" date="2015" name="Genome Announc.">
        <title>Draft Genome Sequence and Gene Annotation of the Entomopathogenic Fungus Verticillium hemipterigenum.</title>
        <authorList>
            <person name="Horn F."/>
            <person name="Habel A."/>
            <person name="Scharf D.H."/>
            <person name="Dworschak J."/>
            <person name="Brakhage A.A."/>
            <person name="Guthke R."/>
            <person name="Hertweck C."/>
            <person name="Linde J."/>
        </authorList>
    </citation>
    <scope>NUCLEOTIDE SEQUENCE [LARGE SCALE GENOMIC DNA]</scope>
</reference>
<dbReference type="EC" id="3.2.1.21" evidence="13"/>
<evidence type="ECO:0000256" key="9">
    <source>
        <dbReference type="ARBA" id="ARBA00023180"/>
    </source>
</evidence>
<keyword evidence="8" id="KW-0136">Cellulose degradation</keyword>
<keyword evidence="6 15" id="KW-0732">Signal</keyword>
<feature type="chain" id="PRO_5001978691" description="beta-glucosidase" evidence="15">
    <location>
        <begin position="20"/>
        <end position="768"/>
    </location>
</feature>
<comment type="catalytic activity">
    <reaction evidence="1 13">
        <text>Hydrolysis of terminal, non-reducing beta-D-glucosyl residues with release of beta-D-glucose.</text>
        <dbReference type="EC" id="3.2.1.21"/>
    </reaction>
</comment>
<gene>
    <name evidence="17" type="ORF">VHEMI02123</name>
</gene>
<dbReference type="PRINTS" id="PR00133">
    <property type="entry name" value="GLHYDRLASE3"/>
</dbReference>
<feature type="region of interest" description="Disordered" evidence="14">
    <location>
        <begin position="23"/>
        <end position="44"/>
    </location>
</feature>
<dbReference type="EMBL" id="CDHN01000001">
    <property type="protein sequence ID" value="CEJ82031.1"/>
    <property type="molecule type" value="Genomic_DNA"/>
</dbReference>
<evidence type="ECO:0000259" key="16">
    <source>
        <dbReference type="SMART" id="SM01217"/>
    </source>
</evidence>
<evidence type="ECO:0000256" key="12">
    <source>
        <dbReference type="ARBA" id="ARBA00023326"/>
    </source>
</evidence>
<keyword evidence="11 13" id="KW-0326">Glycosidase</keyword>
<keyword evidence="9" id="KW-0325">Glycoprotein</keyword>
<dbReference type="Gene3D" id="2.60.40.10">
    <property type="entry name" value="Immunoglobulins"/>
    <property type="match status" value="1"/>
</dbReference>
<dbReference type="GO" id="GO:0005576">
    <property type="term" value="C:extracellular region"/>
    <property type="evidence" value="ECO:0007669"/>
    <property type="project" value="UniProtKB-SubCell"/>
</dbReference>
<evidence type="ECO:0000256" key="3">
    <source>
        <dbReference type="ARBA" id="ARBA00004987"/>
    </source>
</evidence>
<dbReference type="FunFam" id="3.20.20.300:FF:000002">
    <property type="entry name" value="Probable beta-glucosidase"/>
    <property type="match status" value="1"/>
</dbReference>
<dbReference type="InterPro" id="IPR001764">
    <property type="entry name" value="Glyco_hydro_3_N"/>
</dbReference>
<dbReference type="InterPro" id="IPR013783">
    <property type="entry name" value="Ig-like_fold"/>
</dbReference>
<evidence type="ECO:0000256" key="14">
    <source>
        <dbReference type="SAM" id="MobiDB-lite"/>
    </source>
</evidence>
<evidence type="ECO:0000256" key="15">
    <source>
        <dbReference type="SAM" id="SignalP"/>
    </source>
</evidence>
<dbReference type="InterPro" id="IPR002772">
    <property type="entry name" value="Glyco_hydro_3_C"/>
</dbReference>
<evidence type="ECO:0000256" key="6">
    <source>
        <dbReference type="ARBA" id="ARBA00022729"/>
    </source>
</evidence>
<name>A0A0A1SUX1_9HYPO</name>
<dbReference type="PANTHER" id="PTHR42715:SF5">
    <property type="entry name" value="BETA-GLUCOSIDASE M-RELATED"/>
    <property type="match status" value="1"/>
</dbReference>
<dbReference type="Gene3D" id="3.40.50.1700">
    <property type="entry name" value="Glycoside hydrolase family 3 C-terminal domain"/>
    <property type="match status" value="1"/>
</dbReference>
<comment type="similarity">
    <text evidence="4 13">Belongs to the glycosyl hydrolase 3 family.</text>
</comment>
<keyword evidence="10 13" id="KW-0119">Carbohydrate metabolism</keyword>
<dbReference type="UniPathway" id="UPA00696"/>
<organism evidence="17 18">
    <name type="scientific">[Torrubiella] hemipterigena</name>
    <dbReference type="NCBI Taxonomy" id="1531966"/>
    <lineage>
        <taxon>Eukaryota</taxon>
        <taxon>Fungi</taxon>
        <taxon>Dikarya</taxon>
        <taxon>Ascomycota</taxon>
        <taxon>Pezizomycotina</taxon>
        <taxon>Sordariomycetes</taxon>
        <taxon>Hypocreomycetidae</taxon>
        <taxon>Hypocreales</taxon>
        <taxon>Clavicipitaceae</taxon>
        <taxon>Clavicipitaceae incertae sedis</taxon>
        <taxon>'Torrubiella' clade</taxon>
    </lineage>
</organism>
<evidence type="ECO:0000256" key="2">
    <source>
        <dbReference type="ARBA" id="ARBA00004613"/>
    </source>
</evidence>
<dbReference type="AlphaFoldDB" id="A0A0A1SUX1"/>
<dbReference type="GO" id="GO:0008422">
    <property type="term" value="F:beta-glucosidase activity"/>
    <property type="evidence" value="ECO:0007669"/>
    <property type="project" value="UniProtKB-EC"/>
</dbReference>
<accession>A0A0A1SUX1</accession>
<dbReference type="Proteomes" id="UP000039046">
    <property type="component" value="Unassembled WGS sequence"/>
</dbReference>
<comment type="subcellular location">
    <subcellularLocation>
        <location evidence="2">Secreted</location>
    </subcellularLocation>
</comment>
<dbReference type="STRING" id="1531966.A0A0A1SUX1"/>
<dbReference type="Gene3D" id="3.20.20.300">
    <property type="entry name" value="Glycoside hydrolase, family 3, N-terminal domain"/>
    <property type="match status" value="1"/>
</dbReference>
<dbReference type="GO" id="GO:0030245">
    <property type="term" value="P:cellulose catabolic process"/>
    <property type="evidence" value="ECO:0007669"/>
    <property type="project" value="UniProtKB-UniPathway"/>
</dbReference>
<dbReference type="PANTHER" id="PTHR42715">
    <property type="entry name" value="BETA-GLUCOSIDASE"/>
    <property type="match status" value="1"/>
</dbReference>
<evidence type="ECO:0000313" key="17">
    <source>
        <dbReference type="EMBL" id="CEJ82031.1"/>
    </source>
</evidence>
<evidence type="ECO:0000256" key="8">
    <source>
        <dbReference type="ARBA" id="ARBA00023001"/>
    </source>
</evidence>
<evidence type="ECO:0000256" key="4">
    <source>
        <dbReference type="ARBA" id="ARBA00005336"/>
    </source>
</evidence>
<dbReference type="InterPro" id="IPR036962">
    <property type="entry name" value="Glyco_hydro_3_N_sf"/>
</dbReference>
<dbReference type="Pfam" id="PF00933">
    <property type="entry name" value="Glyco_hydro_3"/>
    <property type="match status" value="1"/>
</dbReference>
<dbReference type="InterPro" id="IPR017853">
    <property type="entry name" value="GH"/>
</dbReference>
<dbReference type="OrthoDB" id="416222at2759"/>
<dbReference type="HOGENOM" id="CLU_004542_2_1_1"/>
<evidence type="ECO:0000256" key="1">
    <source>
        <dbReference type="ARBA" id="ARBA00000448"/>
    </source>
</evidence>
<feature type="signal peptide" evidence="15">
    <location>
        <begin position="1"/>
        <end position="19"/>
    </location>
</feature>
<dbReference type="SUPFAM" id="SSF51445">
    <property type="entry name" value="(Trans)glycosidases"/>
    <property type="match status" value="1"/>
</dbReference>
<protein>
    <recommendedName>
        <fullName evidence="13">beta-glucosidase</fullName>
        <ecNumber evidence="13">3.2.1.21</ecNumber>
    </recommendedName>
</protein>
<dbReference type="InterPro" id="IPR026891">
    <property type="entry name" value="Fn3-like"/>
</dbReference>
<dbReference type="InterPro" id="IPR050288">
    <property type="entry name" value="Cellulose_deg_GH3"/>
</dbReference>
<keyword evidence="7 13" id="KW-0378">Hydrolase</keyword>
<evidence type="ECO:0000256" key="11">
    <source>
        <dbReference type="ARBA" id="ARBA00023295"/>
    </source>
</evidence>
<evidence type="ECO:0000256" key="10">
    <source>
        <dbReference type="ARBA" id="ARBA00023277"/>
    </source>
</evidence>
<dbReference type="InterPro" id="IPR019800">
    <property type="entry name" value="Glyco_hydro_3_AS"/>
</dbReference>
<keyword evidence="12 13" id="KW-0624">Polysaccharide degradation</keyword>
<evidence type="ECO:0000256" key="5">
    <source>
        <dbReference type="ARBA" id="ARBA00022525"/>
    </source>
</evidence>
<proteinExistence type="inferred from homology"/>
<dbReference type="SMART" id="SM01217">
    <property type="entry name" value="Fn3_like"/>
    <property type="match status" value="1"/>
</dbReference>
<dbReference type="PROSITE" id="PS00775">
    <property type="entry name" value="GLYCOSYL_HYDROL_F3"/>
    <property type="match status" value="1"/>
</dbReference>
<dbReference type="Pfam" id="PF01915">
    <property type="entry name" value="Glyco_hydro_3_C"/>
    <property type="match status" value="1"/>
</dbReference>
<keyword evidence="18" id="KW-1185">Reference proteome</keyword>
<dbReference type="InterPro" id="IPR036881">
    <property type="entry name" value="Glyco_hydro_3_C_sf"/>
</dbReference>
<evidence type="ECO:0000256" key="13">
    <source>
        <dbReference type="RuleBase" id="RU361161"/>
    </source>
</evidence>
<sequence>MYASFAAGLIALLAVQVTATSQTRLGRTQDERHNQGPPAPGTDEWAQSYAKAKVLVDKMTLEEKISLTAGVNVASGCSGTIAPIPRLSFPGMCLSDAGNGLRGTDAVSGFASGISVGASWNKELAQRRGLAMGGEFRRKGVNVLLGPVCGPAWTIVKGGRNWESTSADTYLSGQLTAETVKGVQNAHVITSTKHYIANEQELNRGPDGDVAAISSNVDDKTMHEVYLWPFQDAVKAGSTNVMCSYNRLNDTYACGNDKTLNGLLKTELGFQGFVVSDWGALHATNDAPAGLDMAMPDPSNFFGKTLVAAVKNGTVTESRVTDMAMRIIASWYQLNQDQHFPNPGIGMPIDRAGNHTVVEGRDPADLPTIFQGAVEGHVLVKNDANTLPLRNPKTVSIFGYSANTPAHWTAKTDLIGTWLFGLAPVDGLDFENAVIGSKGTMSVAGGSGANTPATFTSPQDAFVNRAKKDGFTLYQDLTSAKPGVNPNSDVCVVLGNAWAREGVDRPALQDDYTDTLINTVADQCKKTVVVFHNAGPRVVGGFVDHPNVTALIFAHLPGQSTGDALVSLLWGDSNPSGKLPYTVAKSESDYGDLLGPVPANGSKSPQASFPHGIYLDYKYFEKGHIEPRYEFGFGLSYTRWDYSNIQIQGPIGNTNEYPSGKVVSGGQADLWDPVATVTFTLGNGGHVAGAEAAQLYVRIPGTRAKQLRGFEKPTLQPEQKKQVSFTLTRRDLSIWDTVAQKWQLQRGSYEIYIGRSSTKLPLKTYLQI</sequence>
<keyword evidence="5" id="KW-0964">Secreted</keyword>
<evidence type="ECO:0000313" key="18">
    <source>
        <dbReference type="Proteomes" id="UP000039046"/>
    </source>
</evidence>